<gene>
    <name evidence="1" type="ORF">AND_002583</name>
</gene>
<dbReference type="VEuPathDB" id="VectorBase:ADAC002583"/>
<evidence type="ECO:0000313" key="3">
    <source>
        <dbReference type="Proteomes" id="UP000000673"/>
    </source>
</evidence>
<protein>
    <submittedName>
        <fullName evidence="1 2">Uncharacterized protein</fullName>
    </submittedName>
</protein>
<dbReference type="HOGENOM" id="CLU_2485158_0_0_1"/>
<organism evidence="1">
    <name type="scientific">Anopheles darlingi</name>
    <name type="common">Mosquito</name>
    <dbReference type="NCBI Taxonomy" id="43151"/>
    <lineage>
        <taxon>Eukaryota</taxon>
        <taxon>Metazoa</taxon>
        <taxon>Ecdysozoa</taxon>
        <taxon>Arthropoda</taxon>
        <taxon>Hexapoda</taxon>
        <taxon>Insecta</taxon>
        <taxon>Pterygota</taxon>
        <taxon>Neoptera</taxon>
        <taxon>Endopterygota</taxon>
        <taxon>Diptera</taxon>
        <taxon>Nematocera</taxon>
        <taxon>Culicoidea</taxon>
        <taxon>Culicidae</taxon>
        <taxon>Anophelinae</taxon>
        <taxon>Anopheles</taxon>
    </lineage>
</organism>
<dbReference type="AlphaFoldDB" id="W5JRU3"/>
<name>W5JRU3_ANODA</name>
<accession>W5JRU3</accession>
<sequence>MWLTFACINKVTCVCRHGKGGMFELRTISHAYDAMKQKQQRMKKSVYDGWPLQIKKLARSYFDKKPEEIGVIFPALLQVLGQLRRNM</sequence>
<dbReference type="EnsemblMetazoa" id="ADAC002583-RA">
    <property type="protein sequence ID" value="ADAC002583-PA"/>
    <property type="gene ID" value="ADAC002583"/>
</dbReference>
<reference evidence="2" key="4">
    <citation type="submission" date="2015-06" db="UniProtKB">
        <authorList>
            <consortium name="EnsemblMetazoa"/>
        </authorList>
    </citation>
    <scope>IDENTIFICATION</scope>
</reference>
<reference evidence="1" key="3">
    <citation type="journal article" date="2013" name="Nucleic Acids Res.">
        <title>The genome of Anopheles darlingi, the main neotropical malaria vector.</title>
        <authorList>
            <person name="Marinotti O."/>
            <person name="Cerqueira G.C."/>
            <person name="de Almeida L.G."/>
            <person name="Ferro M.I."/>
            <person name="Loreto E.L."/>
            <person name="Zaha A."/>
            <person name="Teixeira S.M."/>
            <person name="Wespiser A.R."/>
            <person name="Almeida E Silva A."/>
            <person name="Schlindwein A.D."/>
            <person name="Pacheco A.C."/>
            <person name="Silva A.L."/>
            <person name="Graveley B.R."/>
            <person name="Walenz B.P."/>
            <person name="Lima Bde A."/>
            <person name="Ribeiro C.A."/>
            <person name="Nunes-Silva C.G."/>
            <person name="de Carvalho C.R."/>
            <person name="Soares C.M."/>
            <person name="de Menezes C.B."/>
            <person name="Matiolli C."/>
            <person name="Caffrey D."/>
            <person name="Araujo D.A."/>
            <person name="de Oliveira D.M."/>
            <person name="Golenbock D."/>
            <person name="Grisard E.C."/>
            <person name="Fantinatti-Garboggini F."/>
            <person name="de Carvalho F.M."/>
            <person name="Barcellos F.G."/>
            <person name="Prosdocimi F."/>
            <person name="May G."/>
            <person name="Azevedo Junior G.M."/>
            <person name="Guimaraes G.M."/>
            <person name="Goldman G.H."/>
            <person name="Padilha I.Q."/>
            <person name="Batista Jda S."/>
            <person name="Ferro J.A."/>
            <person name="Ribeiro J.M."/>
            <person name="Fietto J.L."/>
            <person name="Dabbas K.M."/>
            <person name="Cerdeira L."/>
            <person name="Agnez-Lima L.F."/>
            <person name="Brocchi M."/>
            <person name="de Carvalho M.O."/>
            <person name="Teixeira Mde M."/>
            <person name="Diniz Maia Mde M."/>
            <person name="Goldman M.H."/>
            <person name="Cruz Schneider M.P."/>
            <person name="Felipe M.S."/>
            <person name="Hungria M."/>
            <person name="Nicolas M.F."/>
            <person name="Pereira M."/>
            <person name="Montes M.A."/>
            <person name="Cantao M.E."/>
            <person name="Vincentz M."/>
            <person name="Rafael M.S."/>
            <person name="Silverman N."/>
            <person name="Stoco P.H."/>
            <person name="Souza R.C."/>
            <person name="Vicentini R."/>
            <person name="Gazzinelli R.T."/>
            <person name="Neves Rde O."/>
            <person name="Silva R."/>
            <person name="Astolfi-Filho S."/>
            <person name="Maciel T.E."/>
            <person name="Urmenyi T.P."/>
            <person name="Tadei W.P."/>
            <person name="Camargo E.P."/>
            <person name="de Vasconcelos A.T."/>
        </authorList>
    </citation>
    <scope>NUCLEOTIDE SEQUENCE</scope>
</reference>
<evidence type="ECO:0000313" key="1">
    <source>
        <dbReference type="EMBL" id="ETN65645.1"/>
    </source>
</evidence>
<proteinExistence type="predicted"/>
<keyword evidence="3" id="KW-1185">Reference proteome</keyword>
<dbReference type="EMBL" id="ADMH02000608">
    <property type="protein sequence ID" value="ETN65645.1"/>
    <property type="molecule type" value="Genomic_DNA"/>
</dbReference>
<dbReference type="Proteomes" id="UP000000673">
    <property type="component" value="Unassembled WGS sequence"/>
</dbReference>
<reference evidence="1" key="2">
    <citation type="submission" date="2010-05" db="EMBL/GenBank/DDBJ databases">
        <authorList>
            <person name="Almeida L.G."/>
            <person name="Nicolas M.F."/>
            <person name="Souza R.C."/>
            <person name="Vasconcelos A.T.R."/>
        </authorList>
    </citation>
    <scope>NUCLEOTIDE SEQUENCE</scope>
</reference>
<evidence type="ECO:0000313" key="2">
    <source>
        <dbReference type="EnsemblMetazoa" id="ADAC002583-PA"/>
    </source>
</evidence>
<reference evidence="1 3" key="1">
    <citation type="journal article" date="2010" name="BMC Genomics">
        <title>Combination of measures distinguishes pre-miRNAs from other stem-loops in the genome of the newly sequenced Anopheles darlingi.</title>
        <authorList>
            <person name="Mendes N.D."/>
            <person name="Freitas A.T."/>
            <person name="Vasconcelos A.T."/>
            <person name="Sagot M.F."/>
        </authorList>
    </citation>
    <scope>NUCLEOTIDE SEQUENCE</scope>
</reference>